<comment type="caution">
    <text evidence="1">The sequence shown here is derived from an EMBL/GenBank/DDBJ whole genome shotgun (WGS) entry which is preliminary data.</text>
</comment>
<protein>
    <submittedName>
        <fullName evidence="1">Uncharacterized protein</fullName>
    </submittedName>
</protein>
<reference evidence="1 2" key="1">
    <citation type="submission" date="2017-11" db="EMBL/GenBank/DDBJ databases">
        <title>The genome of Rhizophagus clarus HR1 reveals common genetic basis of auxotrophy among arbuscular mycorrhizal fungi.</title>
        <authorList>
            <person name="Kobayashi Y."/>
        </authorList>
    </citation>
    <scope>NUCLEOTIDE SEQUENCE [LARGE SCALE GENOMIC DNA]</scope>
    <source>
        <strain evidence="1 2">HR1</strain>
    </source>
</reference>
<dbReference type="AlphaFoldDB" id="A0A2Z6QIH6"/>
<proteinExistence type="predicted"/>
<dbReference type="EMBL" id="BEXD01000757">
    <property type="protein sequence ID" value="GBB89937.1"/>
    <property type="molecule type" value="Genomic_DNA"/>
</dbReference>
<gene>
    <name evidence="1" type="ORF">RclHR1_01680008</name>
</gene>
<evidence type="ECO:0000313" key="1">
    <source>
        <dbReference type="EMBL" id="GBB89937.1"/>
    </source>
</evidence>
<sequence length="97" mass="11685">MLNKALLFTANSHYKKQPMTTNQEYYNSTTSTVSISSISSITSEFQYFQYPSTPYQPQYLQYLQQLQQLQYFQCPSQEDFLNKEITKRRYSYFQIKK</sequence>
<evidence type="ECO:0000313" key="2">
    <source>
        <dbReference type="Proteomes" id="UP000247702"/>
    </source>
</evidence>
<accession>A0A2Z6QIH6</accession>
<organism evidence="1 2">
    <name type="scientific">Rhizophagus clarus</name>
    <dbReference type="NCBI Taxonomy" id="94130"/>
    <lineage>
        <taxon>Eukaryota</taxon>
        <taxon>Fungi</taxon>
        <taxon>Fungi incertae sedis</taxon>
        <taxon>Mucoromycota</taxon>
        <taxon>Glomeromycotina</taxon>
        <taxon>Glomeromycetes</taxon>
        <taxon>Glomerales</taxon>
        <taxon>Glomeraceae</taxon>
        <taxon>Rhizophagus</taxon>
    </lineage>
</organism>
<dbReference type="Proteomes" id="UP000247702">
    <property type="component" value="Unassembled WGS sequence"/>
</dbReference>
<name>A0A2Z6QIH6_9GLOM</name>
<keyword evidence="2" id="KW-1185">Reference proteome</keyword>